<proteinExistence type="predicted"/>
<keyword evidence="1" id="KW-0689">Ribosomal protein</keyword>
<gene>
    <name evidence="1" type="ORF">F5148DRAFT_1276062</name>
</gene>
<sequence length="275" mass="30775">MAEFIDGHVSVKQSRRAVMALMEYAVKQREKREEKELLPGKEESIWLQIAVKEVHAEVRLKPHKIPIKYPLVDPRTSSVCLITKDPQREYKELLEAAGVRFINRIVGIEKLKGKFKSFEARRALLRENALFLADERIFFSAKKQPIPVCLKRKNLKDELERAISSTYMHQNRGTCTYPAQILANLETALPAIIAAVRGGWGNVQSLSIKSTKSTSLPIWSCQLGTGEGGRWHGLALEAQESEGDDEIMMAETSISNKNKNQSQTTSAAGKEVAAS</sequence>
<name>A0ACC0U8F8_9AGAM</name>
<reference evidence="1" key="1">
    <citation type="submission" date="2021-03" db="EMBL/GenBank/DDBJ databases">
        <title>Evolutionary priming and transition to the ectomycorrhizal habit in an iconic lineage of mushroom-forming fungi: is preadaptation a requirement?</title>
        <authorList>
            <consortium name="DOE Joint Genome Institute"/>
            <person name="Looney B.P."/>
            <person name="Miyauchi S."/>
            <person name="Morin E."/>
            <person name="Drula E."/>
            <person name="Courty P.E."/>
            <person name="Chicoki N."/>
            <person name="Fauchery L."/>
            <person name="Kohler A."/>
            <person name="Kuo A."/>
            <person name="LaButti K."/>
            <person name="Pangilinan J."/>
            <person name="Lipzen A."/>
            <person name="Riley R."/>
            <person name="Andreopoulos W."/>
            <person name="He G."/>
            <person name="Johnson J."/>
            <person name="Barry K.W."/>
            <person name="Grigoriev I.V."/>
            <person name="Nagy L."/>
            <person name="Hibbett D."/>
            <person name="Henrissat B."/>
            <person name="Matheny P.B."/>
            <person name="Labbe J."/>
            <person name="Martin A.F."/>
        </authorList>
    </citation>
    <scope>NUCLEOTIDE SEQUENCE</scope>
    <source>
        <strain evidence="1">BPL698</strain>
    </source>
</reference>
<dbReference type="EMBL" id="JAGFNK010000112">
    <property type="protein sequence ID" value="KAI9507787.1"/>
    <property type="molecule type" value="Genomic_DNA"/>
</dbReference>
<accession>A0ACC0U8F8</accession>
<organism evidence="1 2">
    <name type="scientific">Russula earlei</name>
    <dbReference type="NCBI Taxonomy" id="71964"/>
    <lineage>
        <taxon>Eukaryota</taxon>
        <taxon>Fungi</taxon>
        <taxon>Dikarya</taxon>
        <taxon>Basidiomycota</taxon>
        <taxon>Agaricomycotina</taxon>
        <taxon>Agaricomycetes</taxon>
        <taxon>Russulales</taxon>
        <taxon>Russulaceae</taxon>
        <taxon>Russula</taxon>
    </lineage>
</organism>
<keyword evidence="2" id="KW-1185">Reference proteome</keyword>
<evidence type="ECO:0000313" key="2">
    <source>
        <dbReference type="Proteomes" id="UP001207468"/>
    </source>
</evidence>
<protein>
    <submittedName>
        <fullName evidence="1">Ribosomal protein L1p/L10e family-domain-containing protein</fullName>
    </submittedName>
</protein>
<evidence type="ECO:0000313" key="1">
    <source>
        <dbReference type="EMBL" id="KAI9507787.1"/>
    </source>
</evidence>
<comment type="caution">
    <text evidence="1">The sequence shown here is derived from an EMBL/GenBank/DDBJ whole genome shotgun (WGS) entry which is preliminary data.</text>
</comment>
<keyword evidence="1" id="KW-0687">Ribonucleoprotein</keyword>
<dbReference type="Proteomes" id="UP001207468">
    <property type="component" value="Unassembled WGS sequence"/>
</dbReference>